<evidence type="ECO:0000313" key="4">
    <source>
        <dbReference type="EMBL" id="RRH96181.1"/>
    </source>
</evidence>
<keyword evidence="1 4" id="KW-0808">Transferase</keyword>
<evidence type="ECO:0000313" key="5">
    <source>
        <dbReference type="Proteomes" id="UP000273786"/>
    </source>
</evidence>
<dbReference type="EMBL" id="RQXT01000032">
    <property type="protein sequence ID" value="RRH96181.1"/>
    <property type="molecule type" value="Genomic_DNA"/>
</dbReference>
<protein>
    <submittedName>
        <fullName evidence="4">GNAT family N-acetyltransferase</fullName>
    </submittedName>
</protein>
<dbReference type="InterPro" id="IPR050832">
    <property type="entry name" value="Bact_Acetyltransf"/>
</dbReference>
<keyword evidence="5" id="KW-1185">Reference proteome</keyword>
<comment type="caution">
    <text evidence="4">The sequence shown here is derived from an EMBL/GenBank/DDBJ whole genome shotgun (WGS) entry which is preliminary data.</text>
</comment>
<dbReference type="PANTHER" id="PTHR43877:SF2">
    <property type="entry name" value="AMINOALKYLPHOSPHONATE N-ACETYLTRANSFERASE-RELATED"/>
    <property type="match status" value="1"/>
</dbReference>
<reference evidence="4 5" key="1">
    <citation type="submission" date="2018-11" db="EMBL/GenBank/DDBJ databases">
        <title>the genome of Mesorhizobium tamadayense DSM 28320.</title>
        <authorList>
            <person name="Gao J."/>
        </authorList>
    </citation>
    <scope>NUCLEOTIDE SEQUENCE [LARGE SCALE GENOMIC DNA]</scope>
    <source>
        <strain evidence="4 5">DSM 28320</strain>
    </source>
</reference>
<dbReference type="PANTHER" id="PTHR43877">
    <property type="entry name" value="AMINOALKYLPHOSPHONATE N-ACETYLTRANSFERASE-RELATED-RELATED"/>
    <property type="match status" value="1"/>
</dbReference>
<dbReference type="PROSITE" id="PS51186">
    <property type="entry name" value="GNAT"/>
    <property type="match status" value="1"/>
</dbReference>
<evidence type="ECO:0000259" key="3">
    <source>
        <dbReference type="PROSITE" id="PS51186"/>
    </source>
</evidence>
<dbReference type="CDD" id="cd04301">
    <property type="entry name" value="NAT_SF"/>
    <property type="match status" value="1"/>
</dbReference>
<dbReference type="Pfam" id="PF00583">
    <property type="entry name" value="Acetyltransf_1"/>
    <property type="match status" value="1"/>
</dbReference>
<keyword evidence="2" id="KW-0012">Acyltransferase</keyword>
<dbReference type="InterPro" id="IPR016181">
    <property type="entry name" value="Acyl_CoA_acyltransferase"/>
</dbReference>
<accession>A0A3P3FC86</accession>
<evidence type="ECO:0000256" key="2">
    <source>
        <dbReference type="ARBA" id="ARBA00023315"/>
    </source>
</evidence>
<dbReference type="AlphaFoldDB" id="A0A3P3FC86"/>
<dbReference type="Gene3D" id="3.40.630.30">
    <property type="match status" value="1"/>
</dbReference>
<evidence type="ECO:0000256" key="1">
    <source>
        <dbReference type="ARBA" id="ARBA00022679"/>
    </source>
</evidence>
<dbReference type="Proteomes" id="UP000273786">
    <property type="component" value="Unassembled WGS sequence"/>
</dbReference>
<dbReference type="OrthoDB" id="9789603at2"/>
<organism evidence="4 5">
    <name type="scientific">Mesorhizobium tamadayense</name>
    <dbReference type="NCBI Taxonomy" id="425306"/>
    <lineage>
        <taxon>Bacteria</taxon>
        <taxon>Pseudomonadati</taxon>
        <taxon>Pseudomonadota</taxon>
        <taxon>Alphaproteobacteria</taxon>
        <taxon>Hyphomicrobiales</taxon>
        <taxon>Phyllobacteriaceae</taxon>
        <taxon>Mesorhizobium</taxon>
    </lineage>
</organism>
<proteinExistence type="predicted"/>
<dbReference type="GO" id="GO:0016747">
    <property type="term" value="F:acyltransferase activity, transferring groups other than amino-acyl groups"/>
    <property type="evidence" value="ECO:0007669"/>
    <property type="project" value="InterPro"/>
</dbReference>
<dbReference type="RefSeq" id="WP_125002866.1">
    <property type="nucleotide sequence ID" value="NZ_RQXT01000032.1"/>
</dbReference>
<gene>
    <name evidence="4" type="ORF">EH240_22950</name>
</gene>
<dbReference type="InterPro" id="IPR000182">
    <property type="entry name" value="GNAT_dom"/>
</dbReference>
<sequence>MSELQIRRAEKADLPAIVAMLADDALGRVRENAAVPLARAYLDAFAAVDGNPNQLLAVMTDRDDVIGTLQISFLPGLSLQGAWRGQIEAVRVAANRRGEGLGHRLLEWAIEKCRERGCRIVQLTTNKSRLDAHRFYERLGFKASHIGYKLDL</sequence>
<dbReference type="SUPFAM" id="SSF55729">
    <property type="entry name" value="Acyl-CoA N-acyltransferases (Nat)"/>
    <property type="match status" value="1"/>
</dbReference>
<name>A0A3P3FC86_9HYPH</name>
<feature type="domain" description="N-acetyltransferase" evidence="3">
    <location>
        <begin position="4"/>
        <end position="152"/>
    </location>
</feature>